<dbReference type="PANTHER" id="PTHR30298">
    <property type="entry name" value="H REPEAT-ASSOCIATED PREDICTED TRANSPOSASE"/>
    <property type="match status" value="1"/>
</dbReference>
<dbReference type="Proteomes" id="UP000244338">
    <property type="component" value="Unassembled WGS sequence"/>
</dbReference>
<dbReference type="InterPro" id="IPR025639">
    <property type="entry name" value="DruA"/>
</dbReference>
<evidence type="ECO:0000313" key="4">
    <source>
        <dbReference type="Proteomes" id="UP000244338"/>
    </source>
</evidence>
<evidence type="ECO:0000313" key="3">
    <source>
        <dbReference type="EMBL" id="PTQ57760.1"/>
    </source>
</evidence>
<dbReference type="GO" id="GO:0003677">
    <property type="term" value="F:DNA binding"/>
    <property type="evidence" value="ECO:0007669"/>
    <property type="project" value="InterPro"/>
</dbReference>
<reference evidence="4" key="1">
    <citation type="journal article" date="2018" name="Sci. Rep.">
        <title>Lignite coal burning seam in the remote Altai Mountains harbors a hydrogen-driven thermophilic microbial community.</title>
        <authorList>
            <person name="Kadnikov V.V."/>
            <person name="Mardanov A.V."/>
            <person name="Ivasenko D.A."/>
            <person name="Antsiferov D.V."/>
            <person name="Beletsky A.V."/>
            <person name="Karnachuk O.V."/>
            <person name="Ravin N.V."/>
        </authorList>
    </citation>
    <scope>NUCLEOTIDE SEQUENCE [LARGE SCALE GENOMIC DNA]</scope>
</reference>
<dbReference type="InterPro" id="IPR051698">
    <property type="entry name" value="Transposase_11-like"/>
</dbReference>
<organism evidence="3 4">
    <name type="scientific">Candidatus Carbonibacillus altaicus</name>
    <dbReference type="NCBI Taxonomy" id="2163959"/>
    <lineage>
        <taxon>Bacteria</taxon>
        <taxon>Bacillati</taxon>
        <taxon>Bacillota</taxon>
        <taxon>Bacilli</taxon>
        <taxon>Bacillales</taxon>
        <taxon>Candidatus Carbonibacillus</taxon>
    </lineage>
</organism>
<dbReference type="InterPro" id="IPR047647">
    <property type="entry name" value="ISAs1_transpos"/>
</dbReference>
<dbReference type="GO" id="GO:0004803">
    <property type="term" value="F:transposase activity"/>
    <property type="evidence" value="ECO:0007669"/>
    <property type="project" value="InterPro"/>
</dbReference>
<dbReference type="NCBIfam" id="NF033564">
    <property type="entry name" value="transpos_ISAs1"/>
    <property type="match status" value="1"/>
</dbReference>
<gene>
    <name evidence="3" type="ORF">BSOLF_0622</name>
</gene>
<sequence length="431" mass="48472">MPPQTELSSLVVRPIEPEEETRWKQLMDKHHYLGFRQLVGESMKYVAELNGQWVALLGWGTAAFKCGPRDEWIGWSREQQWRRLIFVTNNSRFLILPGVRIPNLASKILAMNLKRLSADWKAVFGHPIVIAETFVEHTRFAGTCYLAAGWIPLGQTRGFGRNAGKYYHHGLSKTVYVYPLHRKARQLLSSPFLAPELIGGGKPMVDLNKVNLEQSGGLLEQLSQLKDPRKRRGIRHSATSTLAVAVCAVLSGARNFLAIGEWAQDLPQDLLRRLGCRFHPEKQIYIPPSEPTLRRHLQSVDADEFDRIINEWLAQQADPGAVAVDGKTLKGARDSEGKQLHLMSAILHKEGVVVAQTSVDKKTNEITKFKTLLDPLDLNGKVVTADAMHTQVEHAKYLKEQKGADYFFTVKGNQGTLLESIENLDDEDFSP</sequence>
<dbReference type="InterPro" id="IPR002559">
    <property type="entry name" value="Transposase_11"/>
</dbReference>
<dbReference type="GO" id="GO:0006313">
    <property type="term" value="P:DNA transposition"/>
    <property type="evidence" value="ECO:0007669"/>
    <property type="project" value="InterPro"/>
</dbReference>
<accession>A0A2R6Y4Z6</accession>
<dbReference type="Pfam" id="PF13808">
    <property type="entry name" value="DDE_Tnp_1_assoc"/>
    <property type="match status" value="1"/>
</dbReference>
<dbReference type="Pfam" id="PF01609">
    <property type="entry name" value="DDE_Tnp_1"/>
    <property type="match status" value="1"/>
</dbReference>
<evidence type="ECO:0000259" key="2">
    <source>
        <dbReference type="Pfam" id="PF13808"/>
    </source>
</evidence>
<evidence type="ECO:0000259" key="1">
    <source>
        <dbReference type="Pfam" id="PF01609"/>
    </source>
</evidence>
<dbReference type="AlphaFoldDB" id="A0A2R6Y4Z6"/>
<dbReference type="Pfam" id="PF14236">
    <property type="entry name" value="DruA"/>
    <property type="match status" value="1"/>
</dbReference>
<feature type="domain" description="Transposase IS4-like" evidence="1">
    <location>
        <begin position="318"/>
        <end position="417"/>
    </location>
</feature>
<proteinExistence type="predicted"/>
<protein>
    <submittedName>
        <fullName evidence="3">Mobile element protein</fullName>
    </submittedName>
</protein>
<feature type="domain" description="H repeat-associated protein N-terminal" evidence="2">
    <location>
        <begin position="220"/>
        <end position="313"/>
    </location>
</feature>
<dbReference type="InterPro" id="IPR032806">
    <property type="entry name" value="YbfD_N"/>
</dbReference>
<comment type="caution">
    <text evidence="3">The sequence shown here is derived from an EMBL/GenBank/DDBJ whole genome shotgun (WGS) entry which is preliminary data.</text>
</comment>
<name>A0A2R6Y4Z6_9BACL</name>
<dbReference type="PANTHER" id="PTHR30298:SF0">
    <property type="entry name" value="PROTEIN YBFL-RELATED"/>
    <property type="match status" value="1"/>
</dbReference>
<dbReference type="EMBL" id="PEBX01000002">
    <property type="protein sequence ID" value="PTQ57760.1"/>
    <property type="molecule type" value="Genomic_DNA"/>
</dbReference>